<keyword evidence="1" id="KW-1133">Transmembrane helix</keyword>
<feature type="transmembrane region" description="Helical" evidence="1">
    <location>
        <begin position="236"/>
        <end position="260"/>
    </location>
</feature>
<reference evidence="2 3" key="1">
    <citation type="journal article" date="2017" name="ISME J.">
        <title>Potential for microbial H2 and metal transformations associated with novel bacteria and archaea in deep terrestrial subsurface sediments.</title>
        <authorList>
            <person name="Hernsdorf A.W."/>
            <person name="Amano Y."/>
            <person name="Miyakawa K."/>
            <person name="Ise K."/>
            <person name="Suzuki Y."/>
            <person name="Anantharaman K."/>
            <person name="Probst A."/>
            <person name="Burstein D."/>
            <person name="Thomas B.C."/>
            <person name="Banfield J.F."/>
        </authorList>
    </citation>
    <scope>NUCLEOTIDE SEQUENCE [LARGE SCALE GENOMIC DNA]</scope>
    <source>
        <strain evidence="2">HGW-Wallbacteria-1</strain>
    </source>
</reference>
<feature type="transmembrane region" description="Helical" evidence="1">
    <location>
        <begin position="67"/>
        <end position="89"/>
    </location>
</feature>
<dbReference type="Proteomes" id="UP000233256">
    <property type="component" value="Unassembled WGS sequence"/>
</dbReference>
<comment type="caution">
    <text evidence="2">The sequence shown here is derived from an EMBL/GenBank/DDBJ whole genome shotgun (WGS) entry which is preliminary data.</text>
</comment>
<protein>
    <recommendedName>
        <fullName evidence="4">ABC transporter permease</fullName>
    </recommendedName>
</protein>
<name>A0A2N1PQW1_9BACT</name>
<feature type="transmembrane region" description="Helical" evidence="1">
    <location>
        <begin position="205"/>
        <end position="224"/>
    </location>
</feature>
<feature type="transmembrane region" description="Helical" evidence="1">
    <location>
        <begin position="36"/>
        <end position="55"/>
    </location>
</feature>
<keyword evidence="1" id="KW-0812">Transmembrane</keyword>
<evidence type="ECO:0000256" key="1">
    <source>
        <dbReference type="SAM" id="Phobius"/>
    </source>
</evidence>
<feature type="transmembrane region" description="Helical" evidence="1">
    <location>
        <begin position="154"/>
        <end position="174"/>
    </location>
</feature>
<sequence length="703" mass="77903">MNTNEMNTTYRTETGIQAAAAITTIMKYEIKRCWKITALAILSVYTLKFIGNWLGGDPTPAEMAGNGLSFLLLIAPLITVYLFSGSLAFERQRGTLTLFVTSSISRKSLVAGKLISEALLVLIFFLLTIPACTPGQTMDLSWLPELLETYSDKWMFILSGGFFIGATAIAVSAISSGPVAAFILSGLLIGGILVCLASLSPRDGFTAALVTTGTLMSICAFRILGKGDITDQKKMFAKAMPVLLTIIVGVPFILSFIIAWRDQFSPPSLPESEVIMNNGKPSSPTFFTGLKGCRYMINTYRKADSLWDIPLTTWTGALNINEIRRENGKNEVTIVNTSLPAAAIPRHNSVQSLSPDRQKILMEAIPHTLGFFSRLTELFIIEADKKPVSLGKFNNSSLTTWTQDNTLLVCQDTSSENGRRKAHQNRIYRFMRFENGEIASVTELKSDSISGMVGDDRGSILICSMNPTENSRKWMLFKKDNGKWEEIGALSNHDLIVSDALTGRFITMNNSGEYFQTDLKKITPEKLDLGMNRGFRLKGRNSSSIKFTSTGLIAINRDEADGEKFIVICRYQNGSRKVSRIRVGDTHFYDTIPSANGERIVLLASGNEFNEILEKSRSYMQTLNNFAPVLVSHHLSEKFWKSHFTDVRILESKVENLPDKGNLIDSFTEISTIKTNQWNVAGDWIAEDSLAIAMGSKIFEVNL</sequence>
<proteinExistence type="predicted"/>
<feature type="transmembrane region" description="Helical" evidence="1">
    <location>
        <begin position="110"/>
        <end position="131"/>
    </location>
</feature>
<dbReference type="AlphaFoldDB" id="A0A2N1PQW1"/>
<keyword evidence="1" id="KW-0472">Membrane</keyword>
<evidence type="ECO:0000313" key="3">
    <source>
        <dbReference type="Proteomes" id="UP000233256"/>
    </source>
</evidence>
<evidence type="ECO:0000313" key="2">
    <source>
        <dbReference type="EMBL" id="PKK90720.1"/>
    </source>
</evidence>
<evidence type="ECO:0008006" key="4">
    <source>
        <dbReference type="Google" id="ProtNLM"/>
    </source>
</evidence>
<accession>A0A2N1PQW1</accession>
<gene>
    <name evidence="2" type="ORF">CVV64_07525</name>
</gene>
<dbReference type="EMBL" id="PGXC01000004">
    <property type="protein sequence ID" value="PKK90720.1"/>
    <property type="molecule type" value="Genomic_DNA"/>
</dbReference>
<organism evidence="2 3">
    <name type="scientific">Candidatus Wallbacteria bacterium HGW-Wallbacteria-1</name>
    <dbReference type="NCBI Taxonomy" id="2013854"/>
    <lineage>
        <taxon>Bacteria</taxon>
        <taxon>Candidatus Walliibacteriota</taxon>
    </lineage>
</organism>
<feature type="transmembrane region" description="Helical" evidence="1">
    <location>
        <begin position="181"/>
        <end position="199"/>
    </location>
</feature>